<dbReference type="InterPro" id="IPR007874">
    <property type="entry name" value="MinC_N"/>
</dbReference>
<keyword evidence="4 6" id="KW-0131">Cell cycle</keyword>
<feature type="region of interest" description="Disordered" evidence="7">
    <location>
        <begin position="110"/>
        <end position="136"/>
    </location>
</feature>
<dbReference type="Pfam" id="PF03775">
    <property type="entry name" value="MinC_C"/>
    <property type="match status" value="1"/>
</dbReference>
<evidence type="ECO:0000259" key="8">
    <source>
        <dbReference type="Pfam" id="PF03775"/>
    </source>
</evidence>
<feature type="compositionally biased region" description="Low complexity" evidence="7">
    <location>
        <begin position="126"/>
        <end position="136"/>
    </location>
</feature>
<evidence type="ECO:0000313" key="10">
    <source>
        <dbReference type="EMBL" id="MEK0082884.1"/>
    </source>
</evidence>
<keyword evidence="11" id="KW-1185">Reference proteome</keyword>
<protein>
    <recommendedName>
        <fullName evidence="6">Probable septum site-determining protein MinC</fullName>
    </recommendedName>
</protein>
<comment type="caution">
    <text evidence="10">The sequence shown here is derived from an EMBL/GenBank/DDBJ whole genome shotgun (WGS) entry which is preliminary data.</text>
</comment>
<name>A0ABU8XP62_9PROT</name>
<dbReference type="InterPro" id="IPR005526">
    <property type="entry name" value="Septum_form_inhib_MinC_C"/>
</dbReference>
<evidence type="ECO:0000256" key="6">
    <source>
        <dbReference type="HAMAP-Rule" id="MF_00267"/>
    </source>
</evidence>
<feature type="domain" description="Septum formation inhibitor MinC C-terminal" evidence="8">
    <location>
        <begin position="142"/>
        <end position="241"/>
    </location>
</feature>
<evidence type="ECO:0000259" key="9">
    <source>
        <dbReference type="Pfam" id="PF05209"/>
    </source>
</evidence>
<sequence length="245" mass="25989">MTRASGEVRQLPFQVRGSLQTMLALRLLAPDSPDFFPLLVDKVAHSPDFFRHAPVVLDVGPLAASSPIDLAAFVERLREHRLTPVGIQNGSPAWNEAALAAGLAVFGAGSQPREAAPPEGPPAAPRRPAATAAVPRRAPALVVREPVRGGQQITTEGDLVVLASVSPGAELAATGHIHVYGTLRGRAFAGIEGDESALIFCDQLEAELISIAGVHLVNEEIEPRLLRKRARVALEHERLVIHAAS</sequence>
<reference evidence="10 11" key="1">
    <citation type="submission" date="2024-01" db="EMBL/GenBank/DDBJ databases">
        <title>Multi-omics insights into the function and evolution of sodium benzoate biodegradation pathways in Benzoatithermus flavus gen. nov., sp. nov. from hot spring.</title>
        <authorList>
            <person name="Hu C.-J."/>
            <person name="Li W.-J."/>
        </authorList>
    </citation>
    <scope>NUCLEOTIDE SEQUENCE [LARGE SCALE GENOMIC DNA]</scope>
    <source>
        <strain evidence="10 11">SYSU G07066</strain>
    </source>
</reference>
<comment type="function">
    <text evidence="5 6">Cell division inhibitor that blocks the formation of polar Z ring septums. Rapidly oscillates between the poles of the cell to destabilize FtsZ filaments that have formed before they mature into polar Z rings. Prevents FtsZ polymerization.</text>
</comment>
<dbReference type="Gene3D" id="3.30.70.260">
    <property type="match status" value="1"/>
</dbReference>
<comment type="subunit">
    <text evidence="6">Interacts with MinD and FtsZ.</text>
</comment>
<evidence type="ECO:0000313" key="11">
    <source>
        <dbReference type="Proteomes" id="UP001375743"/>
    </source>
</evidence>
<keyword evidence="2 6" id="KW-0132">Cell division</keyword>
<dbReference type="Pfam" id="PF05209">
    <property type="entry name" value="MinC_N"/>
    <property type="match status" value="1"/>
</dbReference>
<keyword evidence="3 6" id="KW-0717">Septation</keyword>
<dbReference type="RefSeq" id="WP_418158734.1">
    <property type="nucleotide sequence ID" value="NZ_JBBLZC010000005.1"/>
</dbReference>
<accession>A0ABU8XP62</accession>
<dbReference type="Gene3D" id="2.160.20.70">
    <property type="match status" value="1"/>
</dbReference>
<dbReference type="Proteomes" id="UP001375743">
    <property type="component" value="Unassembled WGS sequence"/>
</dbReference>
<evidence type="ECO:0000256" key="1">
    <source>
        <dbReference type="ARBA" id="ARBA00006291"/>
    </source>
</evidence>
<evidence type="ECO:0000256" key="2">
    <source>
        <dbReference type="ARBA" id="ARBA00022618"/>
    </source>
</evidence>
<gene>
    <name evidence="6 10" type="primary">minC</name>
    <name evidence="10" type="ORF">U1T56_06965</name>
</gene>
<dbReference type="NCBIfam" id="TIGR01222">
    <property type="entry name" value="minC"/>
    <property type="match status" value="1"/>
</dbReference>
<evidence type="ECO:0000256" key="5">
    <source>
        <dbReference type="ARBA" id="ARBA00025606"/>
    </source>
</evidence>
<dbReference type="InterPro" id="IPR036145">
    <property type="entry name" value="MinC_C_sf"/>
</dbReference>
<dbReference type="HAMAP" id="MF_00267">
    <property type="entry name" value="MinC"/>
    <property type="match status" value="1"/>
</dbReference>
<dbReference type="InterPro" id="IPR016098">
    <property type="entry name" value="CAP/MinC_C"/>
</dbReference>
<dbReference type="SUPFAM" id="SSF63848">
    <property type="entry name" value="Cell-division inhibitor MinC, C-terminal domain"/>
    <property type="match status" value="1"/>
</dbReference>
<evidence type="ECO:0000256" key="3">
    <source>
        <dbReference type="ARBA" id="ARBA00023210"/>
    </source>
</evidence>
<feature type="domain" description="Septum formation inhibitor MinC N-terminal" evidence="9">
    <location>
        <begin position="13"/>
        <end position="84"/>
    </location>
</feature>
<organism evidence="10 11">
    <name type="scientific">Benzoatithermus flavus</name>
    <dbReference type="NCBI Taxonomy" id="3108223"/>
    <lineage>
        <taxon>Bacteria</taxon>
        <taxon>Pseudomonadati</taxon>
        <taxon>Pseudomonadota</taxon>
        <taxon>Alphaproteobacteria</taxon>
        <taxon>Geminicoccales</taxon>
        <taxon>Geminicoccaceae</taxon>
        <taxon>Benzoatithermus</taxon>
    </lineage>
</organism>
<dbReference type="EMBL" id="JBBLZC010000005">
    <property type="protein sequence ID" value="MEK0082884.1"/>
    <property type="molecule type" value="Genomic_DNA"/>
</dbReference>
<evidence type="ECO:0000256" key="4">
    <source>
        <dbReference type="ARBA" id="ARBA00023306"/>
    </source>
</evidence>
<proteinExistence type="inferred from homology"/>
<dbReference type="PANTHER" id="PTHR34108">
    <property type="entry name" value="SEPTUM SITE-DETERMINING PROTEIN MINC"/>
    <property type="match status" value="1"/>
</dbReference>
<comment type="similarity">
    <text evidence="1 6">Belongs to the MinC family.</text>
</comment>
<dbReference type="PANTHER" id="PTHR34108:SF1">
    <property type="entry name" value="SEPTUM SITE-DETERMINING PROTEIN MINC"/>
    <property type="match status" value="1"/>
</dbReference>
<dbReference type="InterPro" id="IPR013033">
    <property type="entry name" value="MinC"/>
</dbReference>
<evidence type="ECO:0000256" key="7">
    <source>
        <dbReference type="SAM" id="MobiDB-lite"/>
    </source>
</evidence>